<organism evidence="6 7">
    <name type="scientific">Klenkia soli</name>
    <dbReference type="NCBI Taxonomy" id="1052260"/>
    <lineage>
        <taxon>Bacteria</taxon>
        <taxon>Bacillati</taxon>
        <taxon>Actinomycetota</taxon>
        <taxon>Actinomycetes</taxon>
        <taxon>Geodermatophilales</taxon>
        <taxon>Geodermatophilaceae</taxon>
        <taxon>Klenkia</taxon>
    </lineage>
</organism>
<dbReference type="OrthoDB" id="3787729at2"/>
<keyword evidence="3" id="KW-0418">Kinase</keyword>
<keyword evidence="4" id="KW-0067">ATP-binding</keyword>
<sequence>MATIHLATLTPGKLELLQAWVPAQPWAAGLDTSALEQVGAYRFDDPAGEVGTETFLLRAGDTVLHVPVTYRAEPLDGAGLVGVTEHSVLGTRYVHDGPTDPVYAAALAAALLMGSPQAELEYQTPGGPEVREPTARVHTDGALGTVVPAVGPVTTTTEGTTTLLRADGQELVLLRVLGGAEEGAVAGPVLRGTWSGQDEPVLLALAR</sequence>
<name>A0A1H0R0V1_9ACTN</name>
<dbReference type="GO" id="GO:0005524">
    <property type="term" value="F:ATP binding"/>
    <property type="evidence" value="ECO:0007669"/>
    <property type="project" value="UniProtKB-KW"/>
</dbReference>
<evidence type="ECO:0000256" key="1">
    <source>
        <dbReference type="ARBA" id="ARBA00022679"/>
    </source>
</evidence>
<feature type="domain" description="Maltokinase N-terminal cap" evidence="5">
    <location>
        <begin position="20"/>
        <end position="100"/>
    </location>
</feature>
<evidence type="ECO:0000259" key="5">
    <source>
        <dbReference type="Pfam" id="PF18085"/>
    </source>
</evidence>
<dbReference type="GO" id="GO:0016301">
    <property type="term" value="F:kinase activity"/>
    <property type="evidence" value="ECO:0007669"/>
    <property type="project" value="UniProtKB-KW"/>
</dbReference>
<evidence type="ECO:0000256" key="4">
    <source>
        <dbReference type="ARBA" id="ARBA00022840"/>
    </source>
</evidence>
<dbReference type="Pfam" id="PF18085">
    <property type="entry name" value="Mak_N_cap"/>
    <property type="match status" value="1"/>
</dbReference>
<evidence type="ECO:0000256" key="2">
    <source>
        <dbReference type="ARBA" id="ARBA00022741"/>
    </source>
</evidence>
<accession>A0A1H0R0V1</accession>
<dbReference type="STRING" id="1052260.SAMN05660199_03424"/>
<dbReference type="InterPro" id="IPR040999">
    <property type="entry name" value="Mak_N_cap"/>
</dbReference>
<reference evidence="7" key="1">
    <citation type="submission" date="2016-10" db="EMBL/GenBank/DDBJ databases">
        <authorList>
            <person name="Varghese N."/>
            <person name="Submissions S."/>
        </authorList>
    </citation>
    <scope>NUCLEOTIDE SEQUENCE [LARGE SCALE GENOMIC DNA]</scope>
    <source>
        <strain evidence="7">DSM 45843</strain>
    </source>
</reference>
<proteinExistence type="predicted"/>
<evidence type="ECO:0000313" key="7">
    <source>
        <dbReference type="Proteomes" id="UP000199088"/>
    </source>
</evidence>
<gene>
    <name evidence="6" type="ORF">SAMN05660199_03424</name>
</gene>
<keyword evidence="2" id="KW-0547">Nucleotide-binding</keyword>
<keyword evidence="1" id="KW-0808">Transferase</keyword>
<evidence type="ECO:0000256" key="3">
    <source>
        <dbReference type="ARBA" id="ARBA00022777"/>
    </source>
</evidence>
<dbReference type="RefSeq" id="WP_091247421.1">
    <property type="nucleotide sequence ID" value="NZ_FNIR01000011.1"/>
</dbReference>
<protein>
    <recommendedName>
        <fullName evidence="5">Maltokinase N-terminal cap domain-containing protein</fullName>
    </recommendedName>
</protein>
<dbReference type="AlphaFoldDB" id="A0A1H0R0V1"/>
<evidence type="ECO:0000313" key="6">
    <source>
        <dbReference type="EMBL" id="SDP23097.1"/>
    </source>
</evidence>
<dbReference type="EMBL" id="FNIR01000011">
    <property type="protein sequence ID" value="SDP23097.1"/>
    <property type="molecule type" value="Genomic_DNA"/>
</dbReference>
<keyword evidence="7" id="KW-1185">Reference proteome</keyword>
<dbReference type="Proteomes" id="UP000199088">
    <property type="component" value="Unassembled WGS sequence"/>
</dbReference>